<dbReference type="Gene3D" id="3.30.300.30">
    <property type="match status" value="1"/>
</dbReference>
<evidence type="ECO:0000256" key="3">
    <source>
        <dbReference type="ARBA" id="ARBA00007971"/>
    </source>
</evidence>
<dbReference type="GO" id="GO:0005886">
    <property type="term" value="C:plasma membrane"/>
    <property type="evidence" value="ECO:0007669"/>
    <property type="project" value="UniProtKB-SubCell"/>
</dbReference>
<dbReference type="AlphaFoldDB" id="A0A7V2ZIA2"/>
<proteinExistence type="inferred from homology"/>
<evidence type="ECO:0000256" key="6">
    <source>
        <dbReference type="ARBA" id="ARBA00022989"/>
    </source>
</evidence>
<dbReference type="PIRSF" id="PIRSF004862">
    <property type="entry name" value="FliF"/>
    <property type="match status" value="1"/>
</dbReference>
<dbReference type="Pfam" id="PF08345">
    <property type="entry name" value="YscJ_FliF_C"/>
    <property type="match status" value="1"/>
</dbReference>
<dbReference type="NCBIfam" id="TIGR00206">
    <property type="entry name" value="fliF"/>
    <property type="match status" value="1"/>
</dbReference>
<evidence type="ECO:0000259" key="12">
    <source>
        <dbReference type="Pfam" id="PF08345"/>
    </source>
</evidence>
<keyword evidence="13" id="KW-0282">Flagellum</keyword>
<comment type="subcellular location">
    <subcellularLocation>
        <location evidence="1 9">Bacterial flagellum basal body</location>
    </subcellularLocation>
    <subcellularLocation>
        <location evidence="2">Cell membrane</location>
        <topology evidence="2">Multi-pass membrane protein</topology>
    </subcellularLocation>
</comment>
<name>A0A7V2ZIA2_9BACT</name>
<gene>
    <name evidence="13" type="primary">fliF</name>
    <name evidence="13" type="ORF">ENS31_02615</name>
</gene>
<dbReference type="InterPro" id="IPR000067">
    <property type="entry name" value="FlgMring_FliF"/>
</dbReference>
<evidence type="ECO:0000256" key="9">
    <source>
        <dbReference type="PIRNR" id="PIRNR004862"/>
    </source>
</evidence>
<evidence type="ECO:0000256" key="1">
    <source>
        <dbReference type="ARBA" id="ARBA00004117"/>
    </source>
</evidence>
<comment type="similarity">
    <text evidence="3 9">Belongs to the FliF family.</text>
</comment>
<evidence type="ECO:0000256" key="2">
    <source>
        <dbReference type="ARBA" id="ARBA00004651"/>
    </source>
</evidence>
<keyword evidence="7 10" id="KW-0472">Membrane</keyword>
<feature type="domain" description="Flagellar M-ring C-terminal" evidence="12">
    <location>
        <begin position="251"/>
        <end position="395"/>
    </location>
</feature>
<dbReference type="GO" id="GO:0071973">
    <property type="term" value="P:bacterial-type flagellum-dependent cell motility"/>
    <property type="evidence" value="ECO:0007669"/>
    <property type="project" value="InterPro"/>
</dbReference>
<keyword evidence="13" id="KW-0969">Cilium</keyword>
<keyword evidence="13" id="KW-0966">Cell projection</keyword>
<evidence type="ECO:0000256" key="5">
    <source>
        <dbReference type="ARBA" id="ARBA00022692"/>
    </source>
</evidence>
<comment type="function">
    <text evidence="9">The M ring may be actively involved in energy transduction.</text>
</comment>
<evidence type="ECO:0000313" key="13">
    <source>
        <dbReference type="EMBL" id="HFI90405.1"/>
    </source>
</evidence>
<evidence type="ECO:0000256" key="4">
    <source>
        <dbReference type="ARBA" id="ARBA00022475"/>
    </source>
</evidence>
<evidence type="ECO:0000256" key="7">
    <source>
        <dbReference type="ARBA" id="ARBA00023136"/>
    </source>
</evidence>
<feature type="domain" description="Flagellar M-ring N-terminal" evidence="11">
    <location>
        <begin position="43"/>
        <end position="216"/>
    </location>
</feature>
<dbReference type="PANTHER" id="PTHR30046:SF0">
    <property type="entry name" value="FLAGELLAR M-RING PROTEIN"/>
    <property type="match status" value="1"/>
</dbReference>
<dbReference type="GO" id="GO:0009431">
    <property type="term" value="C:bacterial-type flagellum basal body, MS ring"/>
    <property type="evidence" value="ECO:0007669"/>
    <property type="project" value="InterPro"/>
</dbReference>
<dbReference type="Pfam" id="PF01514">
    <property type="entry name" value="YscJ_FliF"/>
    <property type="match status" value="1"/>
</dbReference>
<comment type="caution">
    <text evidence="13">The sequence shown here is derived from an EMBL/GenBank/DDBJ whole genome shotgun (WGS) entry which is preliminary data.</text>
</comment>
<dbReference type="InterPro" id="IPR043427">
    <property type="entry name" value="YscJ/FliF"/>
</dbReference>
<dbReference type="PRINTS" id="PR01009">
    <property type="entry name" value="FLGMRINGFLIF"/>
</dbReference>
<keyword evidence="6 10" id="KW-1133">Transmembrane helix</keyword>
<dbReference type="InterPro" id="IPR045851">
    <property type="entry name" value="AMP-bd_C_sf"/>
</dbReference>
<dbReference type="EMBL" id="DSUJ01000008">
    <property type="protein sequence ID" value="HFI90405.1"/>
    <property type="molecule type" value="Genomic_DNA"/>
</dbReference>
<keyword evidence="5 10" id="KW-0812">Transmembrane</keyword>
<dbReference type="GO" id="GO:0003774">
    <property type="term" value="F:cytoskeletal motor activity"/>
    <property type="evidence" value="ECO:0007669"/>
    <property type="project" value="InterPro"/>
</dbReference>
<keyword evidence="4" id="KW-1003">Cell membrane</keyword>
<protein>
    <recommendedName>
        <fullName evidence="9">Flagellar M-ring protein</fullName>
    </recommendedName>
</protein>
<dbReference type="InterPro" id="IPR013556">
    <property type="entry name" value="Flag_M-ring_C"/>
</dbReference>
<evidence type="ECO:0000256" key="8">
    <source>
        <dbReference type="ARBA" id="ARBA00023143"/>
    </source>
</evidence>
<sequence>MSKNPTEALTRALNSLSFQQKVLIGGTALITLVLIIILVTMMNEPSYSVLYANLTQQDASKVVEYLNAQKIPYKIEDNGTVIKVPKDKLYETRLELAGKGIPTSGTIGYELFDKSTMGMSDFMQKLNYKRALEGELARTILGQDGVEGARVHIVFPERTIFRDEQKQPTASIVLKLRDNYKLQRTSAMAIVNLVASAVEGLSTNNITLIDTHGRLLWKEESDGTMTVSSSKQYEIKNSVESYLAQKAQTILDNVLGYGNALVQVNAELNFDQVEKTMELYDPESQVVVSEQTLKSTNVGKATGDTSAQSTENVTTNYEISKTVQRVVEGTGNILRLSVAAVINDVPKQVEKDGKTLIEYVPRSQDQIKKLEELIKSAVGVNPERNDQVSIVNIPFETKPTDELVEESSPWFEDANGISNLVLVLLAIGASIFLLRGLMSKLKSEKIFLGTIPSELSPATAGGGAPMLTPKHLPGALNEIKKKKDLLPIGDIEDEITDEAIRKKTRQEKIQNYVSKNPTEAAKLINTWLHENE</sequence>
<reference evidence="13" key="1">
    <citation type="journal article" date="2020" name="mSystems">
        <title>Genome- and Community-Level Interaction Insights into Carbon Utilization and Element Cycling Functions of Hydrothermarchaeota in Hydrothermal Sediment.</title>
        <authorList>
            <person name="Zhou Z."/>
            <person name="Liu Y."/>
            <person name="Xu W."/>
            <person name="Pan J."/>
            <person name="Luo Z.H."/>
            <person name="Li M."/>
        </authorList>
    </citation>
    <scope>NUCLEOTIDE SEQUENCE [LARGE SCALE GENOMIC DNA]</scope>
    <source>
        <strain evidence="13">SpSt-479</strain>
    </source>
</reference>
<keyword evidence="8 9" id="KW-0975">Bacterial flagellum</keyword>
<organism evidence="13">
    <name type="scientific">Ignavibacterium album</name>
    <dbReference type="NCBI Taxonomy" id="591197"/>
    <lineage>
        <taxon>Bacteria</taxon>
        <taxon>Pseudomonadati</taxon>
        <taxon>Ignavibacteriota</taxon>
        <taxon>Ignavibacteria</taxon>
        <taxon>Ignavibacteriales</taxon>
        <taxon>Ignavibacteriaceae</taxon>
        <taxon>Ignavibacterium</taxon>
    </lineage>
</organism>
<dbReference type="PANTHER" id="PTHR30046">
    <property type="entry name" value="FLAGELLAR M-RING PROTEIN"/>
    <property type="match status" value="1"/>
</dbReference>
<accession>A0A7V2ZIA2</accession>
<feature type="transmembrane region" description="Helical" evidence="10">
    <location>
        <begin position="21"/>
        <end position="42"/>
    </location>
</feature>
<evidence type="ECO:0000259" key="11">
    <source>
        <dbReference type="Pfam" id="PF01514"/>
    </source>
</evidence>
<dbReference type="InterPro" id="IPR006182">
    <property type="entry name" value="FliF_N_dom"/>
</dbReference>
<evidence type="ECO:0000256" key="10">
    <source>
        <dbReference type="SAM" id="Phobius"/>
    </source>
</evidence>